<organism evidence="29 30">
    <name type="scientific">Karimabad virus</name>
    <dbReference type="NCBI Taxonomy" id="415382"/>
    <lineage>
        <taxon>Viruses</taxon>
        <taxon>Riboviria</taxon>
        <taxon>Orthornavirae</taxon>
        <taxon>Negarnaviricota</taxon>
        <taxon>Polyploviricotina</taxon>
        <taxon>Bunyaviricetes</taxon>
        <taxon>Hareavirales</taxon>
        <taxon>Phenuiviridae</taxon>
        <taxon>Phlebovirus</taxon>
        <taxon>Phlebovirus karimabadense</taxon>
    </lineage>
</organism>
<keyword evidence="14" id="KW-1043">Host membrane</keyword>
<evidence type="ECO:0000259" key="27">
    <source>
        <dbReference type="Pfam" id="PF07245"/>
    </source>
</evidence>
<feature type="coiled-coil region" evidence="23">
    <location>
        <begin position="185"/>
        <end position="377"/>
    </location>
</feature>
<feature type="transmembrane region" description="Helical" evidence="25">
    <location>
        <begin position="941"/>
        <end position="963"/>
    </location>
</feature>
<dbReference type="GO" id="GO:0039654">
    <property type="term" value="P:fusion of virus membrane with host endosome membrane"/>
    <property type="evidence" value="ECO:0007669"/>
    <property type="project" value="UniProtKB-KW"/>
</dbReference>
<evidence type="ECO:0000256" key="9">
    <source>
        <dbReference type="ARBA" id="ARBA00022692"/>
    </source>
</evidence>
<accession>W8JN26</accession>
<evidence type="ECO:0000256" key="7">
    <source>
        <dbReference type="ARBA" id="ARBA00022581"/>
    </source>
</evidence>
<evidence type="ECO:0000256" key="11">
    <source>
        <dbReference type="ARBA" id="ARBA00022804"/>
    </source>
</evidence>
<evidence type="ECO:0000256" key="2">
    <source>
        <dbReference type="ARBA" id="ARBA00004482"/>
    </source>
</evidence>
<dbReference type="Proteomes" id="UP000163816">
    <property type="component" value="Genome"/>
</dbReference>
<dbReference type="Pfam" id="PF07245">
    <property type="entry name" value="Phlebovirus_G2"/>
    <property type="match status" value="1"/>
</dbReference>
<evidence type="ECO:0000256" key="21">
    <source>
        <dbReference type="ARBA" id="ARBA00031199"/>
    </source>
</evidence>
<evidence type="ECO:0000256" key="16">
    <source>
        <dbReference type="ARBA" id="ARBA00023136"/>
    </source>
</evidence>
<keyword evidence="18" id="KW-0325">Glycoprotein</keyword>
<evidence type="ECO:0000256" key="12">
    <source>
        <dbReference type="ARBA" id="ARBA00022812"/>
    </source>
</evidence>
<keyword evidence="12" id="KW-1040">Host Golgi apparatus</keyword>
<dbReference type="GO" id="GO:0055036">
    <property type="term" value="C:virion membrane"/>
    <property type="evidence" value="ECO:0007669"/>
    <property type="project" value="UniProtKB-SubCell"/>
</dbReference>
<comment type="subcellular location">
    <subcellularLocation>
        <location evidence="1">Host Golgi apparatus membrane</location>
        <topology evidence="1">Single-pass type I membrane protein</topology>
    </subcellularLocation>
    <subcellularLocation>
        <location evidence="2">Host endoplasmic reticulum membrane</location>
        <topology evidence="2">Single-pass type I membrane protein</topology>
    </subcellularLocation>
    <subcellularLocation>
        <location evidence="3">Virion membrane</location>
        <topology evidence="3">Single-pass type I membrane protein</topology>
    </subcellularLocation>
</comment>
<dbReference type="InterPro" id="IPR010826">
    <property type="entry name" value="Phlebovirus_G1"/>
</dbReference>
<dbReference type="GO" id="GO:0044178">
    <property type="term" value="C:host cell Golgi membrane"/>
    <property type="evidence" value="ECO:0007669"/>
    <property type="project" value="UniProtKB-SubCell"/>
</dbReference>
<sequence length="1464" mass="163217">MHKIVRILAVLKGAEAAFELLTISKSGSTMDCFSSSTNAAFLAHFWDDAVGKLGDDVLSCKVNGVFSPISKNEIHNLIKEVSDPTSSNVLLCGNRIGDEIEISSDGKLENSEPAHVSCDEERRVEKNIIRVAFKVEDREPDKGKGEEGRSQTGEKGRKGLVRKYSSSEVEEKVKDAVNRAVGEVESEKIKSLNNLKREIEASREEHEKRIGELTLQKAMHSDEIHNLKKELEKMKRNSTFSARMIMEKGELIKVLEEENKKLQKESLRELSQVQASERDLVRINQQIMNEVENLKRGLKERDQELEGLRKEVEGKGAKEKDLEEIRTSLQRKMVENKRLHDEMNEARELASKREEEIRRLRDRVKEEERRANLASKQTRENDEKFKVTSSTTVKSILLLSAITSVASSSGVFEENANKCPHVKNRPGSGKYVVDGITDASCSPVDYGVSCAGFNLLMNTEKFPFFNAHMHHRSLLEAYHDKLIEKDAGRFCIVNGTSTPAECSGELMHFYSKCPENIRGVHYLTNDGKIAGMTCKKGHEVSGNCKFCVKLKESASLTTASMPLQDMVCQAGTSPYNGPIMKLKGVCAIGGRVYKHCTNHRQDYEKVPFILLNGKGKQYLDTLVIRNKEQHNPDAFLCHTYNRIIGETSSIDTNEKIWRRVKVRDCKIVDDSKTKKCTGDAVFCNHYHCDKEFAEAYCSVSPGAGPIEVLYGGSWVKPQCIGYEETSVMREVDSRDDRGISECSTCVTECGRDEIVVRSIGFKMISAVACSHGSCVTSVQKPDTEIKVEYPGLSASTGGRIGIHISHDDPTMSAHVTVVCPPRDPCEVHDCIICAHGLINYQCHTVASAFMVIMMLTMASSLGIFIIIKILGILKIIPKRLASPLVWSKHLMLWIVRKVRHSIHHNMENINNEIGWRDVEADRNVRQRRGDARIDMRPIPRYAFKIGLMMALIGVCCGCSETVVASSKITRCANVNDKMTCTYGGTVTLKAGTIGSETCLILRGPSGETKKYISIKTLASELTCREGQSYWTGQFSPKCLSSRRCHLVAECQKTRCLEWRDSDLSSEFSGMGNNSVMNENKCFEQSGGVGYGCFNINPSCLFVHSYLKSTKPEGLKVFSCVDWVHRLKFEVKNPSGNIETVVMSGMSTKFTEWGSITLGLDAESITGSNSMSFMKSSKNEFALIDEEFSMIPREGFMGEIRCSSESAVIAAHSSCLRAPNLIKYRPMLDTVECTTSLIDPFSVFYRGALPQTRNGKTYTGSMDRTTVQAISSAVVQAELTLVLDGYDVEFEVETAKCSASFLNISGCYSCNEGARVCFKIKSDKDGVLTAHNKDMSVNFLTHVSTGTKDYCKMMHFGKPEIEEPLMYGCGGDESPIVIKGTLIAFNPFDDRREDGGKSTVVNPRVGDWSFFGWADGLFSWMGGPVKAILTLIGYVIGAILVMIIIMTLIRMLIHHLMDMRRMKDR</sequence>
<keyword evidence="8" id="KW-1162">Viral penetration into host cytoplasm</keyword>
<evidence type="ECO:0000313" key="29">
    <source>
        <dbReference type="EMBL" id="AHK60932.1"/>
    </source>
</evidence>
<keyword evidence="16 25" id="KW-0472">Membrane</keyword>
<evidence type="ECO:0000256" key="18">
    <source>
        <dbReference type="ARBA" id="ARBA00023180"/>
    </source>
</evidence>
<feature type="compositionally biased region" description="Basic and acidic residues" evidence="24">
    <location>
        <begin position="135"/>
        <end position="157"/>
    </location>
</feature>
<feature type="region of interest" description="Disordered" evidence="24">
    <location>
        <begin position="135"/>
        <end position="163"/>
    </location>
</feature>
<keyword evidence="7" id="KW-0945">Host-virus interaction</keyword>
<dbReference type="GO" id="GO:0046718">
    <property type="term" value="P:symbiont entry into host cell"/>
    <property type="evidence" value="ECO:0007669"/>
    <property type="project" value="UniProtKB-KW"/>
</dbReference>
<keyword evidence="5" id="KW-1168">Fusion of virus membrane with host membrane</keyword>
<feature type="domain" description="Phlebovirus glycoprotein G2 C-terminal" evidence="28">
    <location>
        <begin position="1295"/>
        <end position="1455"/>
    </location>
</feature>
<evidence type="ECO:0000256" key="13">
    <source>
        <dbReference type="ARBA" id="ARBA00022844"/>
    </source>
</evidence>
<keyword evidence="6" id="KW-1170">Fusion of virus membrane with host endosomal membrane</keyword>
<keyword evidence="15 25" id="KW-1133">Transmembrane helix</keyword>
<dbReference type="InterPro" id="IPR043603">
    <property type="entry name" value="Phlebo_G2_C"/>
</dbReference>
<name>W8JN26_9VIRU</name>
<dbReference type="GO" id="GO:0016020">
    <property type="term" value="C:membrane"/>
    <property type="evidence" value="ECO:0007669"/>
    <property type="project" value="InterPro"/>
</dbReference>
<evidence type="ECO:0000256" key="8">
    <source>
        <dbReference type="ARBA" id="ARBA00022595"/>
    </source>
</evidence>
<dbReference type="InterPro" id="IPR009878">
    <property type="entry name" value="Phlebovirus_G2_fusion"/>
</dbReference>
<evidence type="ECO:0000256" key="25">
    <source>
        <dbReference type="SAM" id="Phobius"/>
    </source>
</evidence>
<evidence type="ECO:0000256" key="19">
    <source>
        <dbReference type="ARBA" id="ARBA00023184"/>
    </source>
</evidence>
<keyword evidence="11" id="KW-1161">Viral attachment to host cell</keyword>
<evidence type="ECO:0000256" key="10">
    <source>
        <dbReference type="ARBA" id="ARBA00022729"/>
    </source>
</evidence>
<proteinExistence type="inferred from homology"/>
<keyword evidence="23" id="KW-0175">Coiled coil</keyword>
<feature type="transmembrane region" description="Helical" evidence="25">
    <location>
        <begin position="848"/>
        <end position="870"/>
    </location>
</feature>
<dbReference type="GO" id="GO:0044167">
    <property type="term" value="C:host cell endoplasmic reticulum membrane"/>
    <property type="evidence" value="ECO:0007669"/>
    <property type="project" value="UniProtKB-SubCell"/>
</dbReference>
<feature type="domain" description="Phlebovirus glycoprotein G2 fusion" evidence="27">
    <location>
        <begin position="958"/>
        <end position="1276"/>
    </location>
</feature>
<keyword evidence="19" id="KW-1038">Host endoplasmic reticulum</keyword>
<evidence type="ECO:0000256" key="6">
    <source>
        <dbReference type="ARBA" id="ARBA00022510"/>
    </source>
</evidence>
<evidence type="ECO:0000259" key="28">
    <source>
        <dbReference type="Pfam" id="PF19019"/>
    </source>
</evidence>
<evidence type="ECO:0000256" key="22">
    <source>
        <dbReference type="ARBA" id="ARBA00033745"/>
    </source>
</evidence>
<feature type="transmembrane region" description="Helical" evidence="25">
    <location>
        <begin position="1430"/>
        <end position="1452"/>
    </location>
</feature>
<evidence type="ECO:0000256" key="17">
    <source>
        <dbReference type="ARBA" id="ARBA00023157"/>
    </source>
</evidence>
<keyword evidence="9 25" id="KW-0812">Transmembrane</keyword>
<evidence type="ECO:0000256" key="14">
    <source>
        <dbReference type="ARBA" id="ARBA00022870"/>
    </source>
</evidence>
<feature type="domain" description="Phlebovirus glycoprotein G1" evidence="26">
    <location>
        <begin position="420"/>
        <end position="952"/>
    </location>
</feature>
<dbReference type="Pfam" id="PF19019">
    <property type="entry name" value="Phlebo_G2_C"/>
    <property type="match status" value="1"/>
</dbReference>
<keyword evidence="20" id="KW-1160">Virus entry into host cell</keyword>
<protein>
    <recommendedName>
        <fullName evidence="4">Envelopment polyprotein</fullName>
    </recommendedName>
    <alternativeName>
        <fullName evidence="21">M polyprotein</fullName>
    </alternativeName>
</protein>
<evidence type="ECO:0000313" key="30">
    <source>
        <dbReference type="Proteomes" id="UP000163816"/>
    </source>
</evidence>
<dbReference type="EMBL" id="KF297913">
    <property type="protein sequence ID" value="AHK60932.1"/>
    <property type="molecule type" value="Genomic_RNA"/>
</dbReference>
<keyword evidence="10" id="KW-0732">Signal</keyword>
<evidence type="ECO:0000256" key="4">
    <source>
        <dbReference type="ARBA" id="ARBA00015294"/>
    </source>
</evidence>
<comment type="similarity">
    <text evidence="22">Belongs to the phlebovirus envelope glycoprotein family.</text>
</comment>
<keyword evidence="17" id="KW-1015">Disulfide bond</keyword>
<evidence type="ECO:0000256" key="15">
    <source>
        <dbReference type="ARBA" id="ARBA00022989"/>
    </source>
</evidence>
<dbReference type="Gene3D" id="2.60.98.50">
    <property type="match status" value="3"/>
</dbReference>
<evidence type="ECO:0000256" key="23">
    <source>
        <dbReference type="SAM" id="Coils"/>
    </source>
</evidence>
<dbReference type="Pfam" id="PF07243">
    <property type="entry name" value="Phlebovirus_G1"/>
    <property type="match status" value="1"/>
</dbReference>
<evidence type="ECO:0000259" key="26">
    <source>
        <dbReference type="Pfam" id="PF07243"/>
    </source>
</evidence>
<evidence type="ECO:0000256" key="5">
    <source>
        <dbReference type="ARBA" id="ARBA00022506"/>
    </source>
</evidence>
<evidence type="ECO:0000256" key="24">
    <source>
        <dbReference type="SAM" id="MobiDB-lite"/>
    </source>
</evidence>
<dbReference type="Gene3D" id="2.60.40.3770">
    <property type="match status" value="1"/>
</dbReference>
<evidence type="ECO:0000256" key="20">
    <source>
        <dbReference type="ARBA" id="ARBA00023296"/>
    </source>
</evidence>
<evidence type="ECO:0000256" key="1">
    <source>
        <dbReference type="ARBA" id="ARBA00004244"/>
    </source>
</evidence>
<dbReference type="GO" id="GO:0019062">
    <property type="term" value="P:virion attachment to host cell"/>
    <property type="evidence" value="ECO:0007669"/>
    <property type="project" value="UniProtKB-KW"/>
</dbReference>
<evidence type="ECO:0000256" key="3">
    <source>
        <dbReference type="ARBA" id="ARBA00004563"/>
    </source>
</evidence>
<keyword evidence="13" id="KW-0946">Virion</keyword>
<reference evidence="29 30" key="1">
    <citation type="journal article" date="2014" name="J. Gen. Virol.">
        <title>Characterization of the Sandfly fever Naples species complex and description of a new Karimabad species complex (genus Phlebovirus, family Bunyaviridae).</title>
        <authorList>
            <person name="Palacios G."/>
            <person name="Tesh R.B."/>
            <person name="Savji N."/>
            <person name="Travassos da Rosa A.P."/>
            <person name="Guzman H."/>
            <person name="Bussetti A.V."/>
            <person name="Desai A."/>
            <person name="Ladner J."/>
            <person name="Sanchez-Seco M."/>
            <person name="Lipkin W.I."/>
        </authorList>
    </citation>
    <scope>NUCLEOTIDE SEQUENCE [LARGE SCALE GENOMIC DNA]</scope>
    <source>
        <strain evidence="29">I-58</strain>
    </source>
</reference>